<reference evidence="2 3" key="1">
    <citation type="submission" date="2012-08" db="EMBL/GenBank/DDBJ databases">
        <title>Oryza genome evolution.</title>
        <authorList>
            <person name="Wing R.A."/>
        </authorList>
    </citation>
    <scope>NUCLEOTIDE SEQUENCE</scope>
</reference>
<dbReference type="PANTHER" id="PTHR32278">
    <property type="entry name" value="F-BOX DOMAIN-CONTAINING PROTEIN"/>
    <property type="match status" value="1"/>
</dbReference>
<evidence type="ECO:0000259" key="1">
    <source>
        <dbReference type="PROSITE" id="PS50181"/>
    </source>
</evidence>
<dbReference type="PANTHER" id="PTHR32278:SF111">
    <property type="entry name" value="F-BOX PROTEIN PP2-B12-RELATED"/>
    <property type="match status" value="1"/>
</dbReference>
<dbReference type="SUPFAM" id="SSF81383">
    <property type="entry name" value="F-box domain"/>
    <property type="match status" value="1"/>
</dbReference>
<evidence type="ECO:0000313" key="3">
    <source>
        <dbReference type="Proteomes" id="UP000032180"/>
    </source>
</evidence>
<dbReference type="Pfam" id="PF14299">
    <property type="entry name" value="PP2"/>
    <property type="match status" value="1"/>
</dbReference>
<dbReference type="CDD" id="cd22162">
    <property type="entry name" value="F-box_AtSKIP3-like"/>
    <property type="match status" value="1"/>
</dbReference>
<dbReference type="Gramene" id="LPERR02G30420.7">
    <property type="protein sequence ID" value="LPERR02G30420.7"/>
    <property type="gene ID" value="LPERR02G30420"/>
</dbReference>
<proteinExistence type="predicted"/>
<dbReference type="InterPro" id="IPR001810">
    <property type="entry name" value="F-box_dom"/>
</dbReference>
<protein>
    <recommendedName>
        <fullName evidence="1">F-box domain-containing protein</fullName>
    </recommendedName>
</protein>
<dbReference type="InterPro" id="IPR025886">
    <property type="entry name" value="PP2-like"/>
</dbReference>
<evidence type="ECO:0000313" key="2">
    <source>
        <dbReference type="EnsemblPlants" id="LPERR02G30420.7"/>
    </source>
</evidence>
<feature type="domain" description="F-box" evidence="1">
    <location>
        <begin position="9"/>
        <end position="55"/>
    </location>
</feature>
<dbReference type="AlphaFoldDB" id="A0A0D9VMI7"/>
<dbReference type="PROSITE" id="PS50181">
    <property type="entry name" value="FBOX"/>
    <property type="match status" value="1"/>
</dbReference>
<reference evidence="2" key="3">
    <citation type="submission" date="2015-04" db="UniProtKB">
        <authorList>
            <consortium name="EnsemblPlants"/>
        </authorList>
    </citation>
    <scope>IDENTIFICATION</scope>
</reference>
<dbReference type="Proteomes" id="UP000032180">
    <property type="component" value="Chromosome 2"/>
</dbReference>
<accession>A0A0D9VMI7</accession>
<keyword evidence="3" id="KW-1185">Reference proteome</keyword>
<dbReference type="HOGENOM" id="CLU_050973_0_1_1"/>
<dbReference type="Pfam" id="PF12937">
    <property type="entry name" value="F-box-like"/>
    <property type="match status" value="1"/>
</dbReference>
<reference evidence="3" key="2">
    <citation type="submission" date="2013-12" db="EMBL/GenBank/DDBJ databases">
        <authorList>
            <person name="Yu Y."/>
            <person name="Lee S."/>
            <person name="de Baynast K."/>
            <person name="Wissotski M."/>
            <person name="Liu L."/>
            <person name="Talag J."/>
            <person name="Goicoechea J."/>
            <person name="Angelova A."/>
            <person name="Jetty R."/>
            <person name="Kudrna D."/>
            <person name="Golser W."/>
            <person name="Rivera L."/>
            <person name="Zhang J."/>
            <person name="Wing R."/>
        </authorList>
    </citation>
    <scope>NUCLEOTIDE SEQUENCE</scope>
</reference>
<dbReference type="EnsemblPlants" id="LPERR02G30420.7">
    <property type="protein sequence ID" value="LPERR02G30420.7"/>
    <property type="gene ID" value="LPERR02G30420"/>
</dbReference>
<name>A0A0D9VMI7_9ORYZ</name>
<dbReference type="InterPro" id="IPR036047">
    <property type="entry name" value="F-box-like_dom_sf"/>
</dbReference>
<organism evidence="2 3">
    <name type="scientific">Leersia perrieri</name>
    <dbReference type="NCBI Taxonomy" id="77586"/>
    <lineage>
        <taxon>Eukaryota</taxon>
        <taxon>Viridiplantae</taxon>
        <taxon>Streptophyta</taxon>
        <taxon>Embryophyta</taxon>
        <taxon>Tracheophyta</taxon>
        <taxon>Spermatophyta</taxon>
        <taxon>Magnoliopsida</taxon>
        <taxon>Liliopsida</taxon>
        <taxon>Poales</taxon>
        <taxon>Poaceae</taxon>
        <taxon>BOP clade</taxon>
        <taxon>Oryzoideae</taxon>
        <taxon>Oryzeae</taxon>
        <taxon>Oryzinae</taxon>
        <taxon>Leersia</taxon>
    </lineage>
</organism>
<sequence length="304" mass="34154">MEAEWDDAACEIARLPEELLSAAIARSSPRDACRAAAVSPAFRAAADSDAVWAAFIPRGLPPLADGELPPAPPHSKKELYLRLSDGPRLLPDKLMSIWLDRETGGKCYMISARALVIVWGDTPQYWRWIPLTDSRFAEGAELIDVCWLEIRGKIHTKMLSPNSTYTAYMVFKIADEFYGLDSPFQEASVSLGGRGSTKNVCVQSYDSDDEDGNDPVPENYWPMTMGPLLRRRARRRNRRPVPHDEAVTLPQKRADGWMELEMGEFFNEEGEDGDAHFSLTEIKRGNWKRGLIVQGIEIRLKKSG</sequence>